<keyword evidence="2" id="KW-1185">Reference proteome</keyword>
<gene>
    <name evidence="1" type="ORF">H920_09904</name>
</gene>
<dbReference type="Proteomes" id="UP000028990">
    <property type="component" value="Unassembled WGS sequence"/>
</dbReference>
<dbReference type="AlphaFoldDB" id="A0A091D9A3"/>
<evidence type="ECO:0000313" key="2">
    <source>
        <dbReference type="Proteomes" id="UP000028990"/>
    </source>
</evidence>
<name>A0A091D9A3_FUKDA</name>
<accession>A0A091D9A3</accession>
<protein>
    <submittedName>
        <fullName evidence="1">Uncharacterized protein</fullName>
    </submittedName>
</protein>
<reference evidence="1 2" key="1">
    <citation type="submission" date="2013-11" db="EMBL/GenBank/DDBJ databases">
        <title>The Damaraland mole rat (Fukomys damarensis) genome and evolution of African mole rats.</title>
        <authorList>
            <person name="Gladyshev V.N."/>
            <person name="Fang X."/>
        </authorList>
    </citation>
    <scope>NUCLEOTIDE SEQUENCE [LARGE SCALE GENOMIC DNA]</scope>
    <source>
        <tissue evidence="1">Liver</tissue>
    </source>
</reference>
<organism evidence="1 2">
    <name type="scientific">Fukomys damarensis</name>
    <name type="common">Damaraland mole rat</name>
    <name type="synonym">Cryptomys damarensis</name>
    <dbReference type="NCBI Taxonomy" id="885580"/>
    <lineage>
        <taxon>Eukaryota</taxon>
        <taxon>Metazoa</taxon>
        <taxon>Chordata</taxon>
        <taxon>Craniata</taxon>
        <taxon>Vertebrata</taxon>
        <taxon>Euteleostomi</taxon>
        <taxon>Mammalia</taxon>
        <taxon>Eutheria</taxon>
        <taxon>Euarchontoglires</taxon>
        <taxon>Glires</taxon>
        <taxon>Rodentia</taxon>
        <taxon>Hystricomorpha</taxon>
        <taxon>Bathyergidae</taxon>
        <taxon>Fukomys</taxon>
    </lineage>
</organism>
<proteinExistence type="predicted"/>
<sequence length="99" mass="11027">MRTVEFSSVPLEEFQSLPSITDPSAFQCRHIGLLTPTPTGHHSELQKFDRILQAPVCGETLWTPPHLPLWVAILASLCPWFTSFDVPWKLTAEPGCVAV</sequence>
<dbReference type="EMBL" id="KN122689">
    <property type="protein sequence ID" value="KFO28684.1"/>
    <property type="molecule type" value="Genomic_DNA"/>
</dbReference>
<evidence type="ECO:0000313" key="1">
    <source>
        <dbReference type="EMBL" id="KFO28684.1"/>
    </source>
</evidence>